<reference evidence="2" key="1">
    <citation type="submission" date="2016-11" db="UniProtKB">
        <authorList>
            <consortium name="WormBaseParasite"/>
        </authorList>
    </citation>
    <scope>IDENTIFICATION</scope>
</reference>
<evidence type="ECO:0000313" key="2">
    <source>
        <dbReference type="WBParaSite" id="L893_g23996.t1"/>
    </source>
</evidence>
<organism evidence="1 2">
    <name type="scientific">Steinernema glaseri</name>
    <dbReference type="NCBI Taxonomy" id="37863"/>
    <lineage>
        <taxon>Eukaryota</taxon>
        <taxon>Metazoa</taxon>
        <taxon>Ecdysozoa</taxon>
        <taxon>Nematoda</taxon>
        <taxon>Chromadorea</taxon>
        <taxon>Rhabditida</taxon>
        <taxon>Tylenchina</taxon>
        <taxon>Panagrolaimomorpha</taxon>
        <taxon>Strongyloidoidea</taxon>
        <taxon>Steinernematidae</taxon>
        <taxon>Steinernema</taxon>
    </lineage>
</organism>
<dbReference type="WBParaSite" id="L893_g23996.t1">
    <property type="protein sequence ID" value="L893_g23996.t1"/>
    <property type="gene ID" value="L893_g23996"/>
</dbReference>
<proteinExistence type="predicted"/>
<dbReference type="AlphaFoldDB" id="A0A1I7Z8S1"/>
<name>A0A1I7Z8S1_9BILA</name>
<sequence length="74" mass="8423">MHFYFEDKNTAIHLKTLIKPKNNFTTHGGAFLPVAKGDDVDLATWVDRMVNAMKSSVEPIPFNFTLYLIDDFSS</sequence>
<evidence type="ECO:0000313" key="1">
    <source>
        <dbReference type="Proteomes" id="UP000095287"/>
    </source>
</evidence>
<accession>A0A1I7Z8S1</accession>
<keyword evidence="1" id="KW-1185">Reference proteome</keyword>
<dbReference type="Proteomes" id="UP000095287">
    <property type="component" value="Unplaced"/>
</dbReference>
<protein>
    <submittedName>
        <fullName evidence="2">Tnp_DDE_dom domain-containing protein</fullName>
    </submittedName>
</protein>